<dbReference type="PANTHER" id="PTHR10937:SF0">
    <property type="entry name" value="GLUTAMINE--FRUCTOSE-6-PHOSPHATE TRANSAMINASE (ISOMERIZING)"/>
    <property type="match status" value="1"/>
</dbReference>
<evidence type="ECO:0000259" key="12">
    <source>
        <dbReference type="PROSITE" id="PS51464"/>
    </source>
</evidence>
<dbReference type="FunFam" id="3.60.20.10:FF:000006">
    <property type="entry name" value="Glutamine--fructose-6-phosphate aminotransferase [isomerizing]"/>
    <property type="match status" value="1"/>
</dbReference>
<evidence type="ECO:0000256" key="1">
    <source>
        <dbReference type="ARBA" id="ARBA00001031"/>
    </source>
</evidence>
<feature type="domain" description="Glutamine amidotransferase type-2" evidence="11">
    <location>
        <begin position="2"/>
        <end position="218"/>
    </location>
</feature>
<comment type="catalytic activity">
    <reaction evidence="1 10">
        <text>D-fructose 6-phosphate + L-glutamine = D-glucosamine 6-phosphate + L-glutamate</text>
        <dbReference type="Rhea" id="RHEA:13237"/>
        <dbReference type="ChEBI" id="CHEBI:29985"/>
        <dbReference type="ChEBI" id="CHEBI:58359"/>
        <dbReference type="ChEBI" id="CHEBI:58725"/>
        <dbReference type="ChEBI" id="CHEBI:61527"/>
        <dbReference type="EC" id="2.6.1.16"/>
    </reaction>
</comment>
<dbReference type="CDD" id="cd05009">
    <property type="entry name" value="SIS_GlmS_GlmD_2"/>
    <property type="match status" value="1"/>
</dbReference>
<evidence type="ECO:0000313" key="14">
    <source>
        <dbReference type="Proteomes" id="UP000223759"/>
    </source>
</evidence>
<keyword evidence="9" id="KW-0315">Glutamine amidotransferase</keyword>
<dbReference type="RefSeq" id="WP_076755413.1">
    <property type="nucleotide sequence ID" value="NZ_CP023018.1"/>
</dbReference>
<evidence type="ECO:0000256" key="6">
    <source>
        <dbReference type="ARBA" id="ARBA00022576"/>
    </source>
</evidence>
<dbReference type="Pfam" id="PF01380">
    <property type="entry name" value="SIS"/>
    <property type="match status" value="2"/>
</dbReference>
<dbReference type="SUPFAM" id="SSF56235">
    <property type="entry name" value="N-terminal nucleophile aminohydrolases (Ntn hydrolases)"/>
    <property type="match status" value="1"/>
</dbReference>
<evidence type="ECO:0000256" key="3">
    <source>
        <dbReference type="ARBA" id="ARBA00012916"/>
    </source>
</evidence>
<dbReference type="CDD" id="cd00714">
    <property type="entry name" value="GFAT"/>
    <property type="match status" value="1"/>
</dbReference>
<keyword evidence="8" id="KW-0677">Repeat</keyword>
<protein>
    <recommendedName>
        <fullName evidence="4 10">Glutamine--fructose-6-phosphate aminotransferase [isomerizing]</fullName>
        <ecNumber evidence="3 10">2.6.1.16</ecNumber>
    </recommendedName>
    <alternativeName>
        <fullName evidence="10">D-fructose-6-phosphate amidotransferase</fullName>
    </alternativeName>
    <alternativeName>
        <fullName evidence="10">GFAT</fullName>
    </alternativeName>
    <alternativeName>
        <fullName evidence="10">Glucosamine-6-phosphate synthase</fullName>
    </alternativeName>
    <alternativeName>
        <fullName evidence="10">Hexosephosphate aminotransferase</fullName>
    </alternativeName>
    <alternativeName>
        <fullName evidence="10">L-glutamine--D-fructose-6-phosphate amidotransferase</fullName>
    </alternativeName>
</protein>
<dbReference type="FunFam" id="3.40.50.10490:FF:000001">
    <property type="entry name" value="Glutamine--fructose-6-phosphate aminotransferase [isomerizing]"/>
    <property type="match status" value="1"/>
</dbReference>
<dbReference type="InterPro" id="IPR001347">
    <property type="entry name" value="SIS_dom"/>
</dbReference>
<dbReference type="STRING" id="233100.SAMN05216526_0990"/>
<dbReference type="GO" id="GO:0097367">
    <property type="term" value="F:carbohydrate derivative binding"/>
    <property type="evidence" value="ECO:0007669"/>
    <property type="project" value="InterPro"/>
</dbReference>
<evidence type="ECO:0000259" key="11">
    <source>
        <dbReference type="PROSITE" id="PS51278"/>
    </source>
</evidence>
<accession>A0A1R3VVG9</accession>
<dbReference type="HAMAP" id="MF_00164">
    <property type="entry name" value="GlmS"/>
    <property type="match status" value="1"/>
</dbReference>
<dbReference type="PROSITE" id="PS51464">
    <property type="entry name" value="SIS"/>
    <property type="match status" value="2"/>
</dbReference>
<dbReference type="EMBL" id="FTPK01000002">
    <property type="protein sequence ID" value="SIT69031.1"/>
    <property type="molecule type" value="Genomic_DNA"/>
</dbReference>
<reference evidence="13 14" key="1">
    <citation type="submission" date="2017-01" db="EMBL/GenBank/DDBJ databases">
        <authorList>
            <person name="Mah S.A."/>
            <person name="Swanson W.J."/>
            <person name="Moy G.W."/>
            <person name="Vacquier V.D."/>
        </authorList>
    </citation>
    <scope>NUCLEOTIDE SEQUENCE [LARGE SCALE GENOMIC DNA]</scope>
    <source>
        <strain evidence="13 14">M9</strain>
    </source>
</reference>
<feature type="domain" description="SIS" evidence="12">
    <location>
        <begin position="286"/>
        <end position="426"/>
    </location>
</feature>
<keyword evidence="5 10" id="KW-0963">Cytoplasm</keyword>
<evidence type="ECO:0000256" key="7">
    <source>
        <dbReference type="ARBA" id="ARBA00022679"/>
    </source>
</evidence>
<dbReference type="OrthoDB" id="9761808at2"/>
<evidence type="ECO:0000256" key="8">
    <source>
        <dbReference type="ARBA" id="ARBA00022737"/>
    </source>
</evidence>
<comment type="subcellular location">
    <subcellularLocation>
        <location evidence="2 10">Cytoplasm</location>
    </subcellularLocation>
</comment>
<dbReference type="PROSITE" id="PS51278">
    <property type="entry name" value="GATASE_TYPE_2"/>
    <property type="match status" value="1"/>
</dbReference>
<dbReference type="NCBIfam" id="TIGR01135">
    <property type="entry name" value="glmS"/>
    <property type="match status" value="1"/>
</dbReference>
<dbReference type="NCBIfam" id="NF001484">
    <property type="entry name" value="PRK00331.1"/>
    <property type="match status" value="1"/>
</dbReference>
<dbReference type="Pfam" id="PF13522">
    <property type="entry name" value="GATase_6"/>
    <property type="match status" value="1"/>
</dbReference>
<dbReference type="Gene3D" id="3.40.50.10490">
    <property type="entry name" value="Glucose-6-phosphate isomerase like protein, domain 1"/>
    <property type="match status" value="2"/>
</dbReference>
<dbReference type="GO" id="GO:0004360">
    <property type="term" value="F:glutamine-fructose-6-phosphate transaminase (isomerizing) activity"/>
    <property type="evidence" value="ECO:0007669"/>
    <property type="project" value="UniProtKB-UniRule"/>
</dbReference>
<dbReference type="InterPro" id="IPR046348">
    <property type="entry name" value="SIS_dom_sf"/>
</dbReference>
<proteinExistence type="inferred from homology"/>
<dbReference type="EC" id="2.6.1.16" evidence="3 10"/>
<dbReference type="GO" id="GO:0006487">
    <property type="term" value="P:protein N-linked glycosylation"/>
    <property type="evidence" value="ECO:0007669"/>
    <property type="project" value="TreeGrafter"/>
</dbReference>
<dbReference type="GO" id="GO:0005975">
    <property type="term" value="P:carbohydrate metabolic process"/>
    <property type="evidence" value="ECO:0007669"/>
    <property type="project" value="UniProtKB-UniRule"/>
</dbReference>
<feature type="initiator methionine" description="Removed" evidence="10">
    <location>
        <position position="1"/>
    </location>
</feature>
<dbReference type="GO" id="GO:0046349">
    <property type="term" value="P:amino sugar biosynthetic process"/>
    <property type="evidence" value="ECO:0007669"/>
    <property type="project" value="UniProtKB-ARBA"/>
</dbReference>
<dbReference type="InterPro" id="IPR035490">
    <property type="entry name" value="GlmS/FrlB_SIS"/>
</dbReference>
<dbReference type="PANTHER" id="PTHR10937">
    <property type="entry name" value="GLUCOSAMINE--FRUCTOSE-6-PHOSPHATE AMINOTRANSFERASE, ISOMERIZING"/>
    <property type="match status" value="1"/>
</dbReference>
<name>A0A1R3VVG9_9GAMM</name>
<feature type="active site" description="For Fru-6P isomerization activity" evidence="10">
    <location>
        <position position="604"/>
    </location>
</feature>
<comment type="function">
    <text evidence="10">Catalyzes the first step in hexosamine metabolism, converting fructose-6P into glucosamine-6P using glutamine as a nitrogen source.</text>
</comment>
<dbReference type="Gene3D" id="3.60.20.10">
    <property type="entry name" value="Glutamine Phosphoribosylpyrophosphate, subunit 1, domain 1"/>
    <property type="match status" value="1"/>
</dbReference>
<dbReference type="InterPro" id="IPR035466">
    <property type="entry name" value="GlmS/AgaS_SIS"/>
</dbReference>
<dbReference type="Proteomes" id="UP000223759">
    <property type="component" value="Unassembled WGS sequence"/>
</dbReference>
<feature type="active site" description="Nucleophile; for GATase activity" evidence="10">
    <location>
        <position position="2"/>
    </location>
</feature>
<dbReference type="InterPro" id="IPR029055">
    <property type="entry name" value="Ntn_hydrolases_N"/>
</dbReference>
<keyword evidence="7 10" id="KW-0808">Transferase</keyword>
<comment type="subunit">
    <text evidence="10">Homodimer.</text>
</comment>
<evidence type="ECO:0000256" key="10">
    <source>
        <dbReference type="HAMAP-Rule" id="MF_00164"/>
    </source>
</evidence>
<dbReference type="AlphaFoldDB" id="A0A1R3VVG9"/>
<dbReference type="GO" id="GO:0006047">
    <property type="term" value="P:UDP-N-acetylglucosamine metabolic process"/>
    <property type="evidence" value="ECO:0007669"/>
    <property type="project" value="TreeGrafter"/>
</dbReference>
<gene>
    <name evidence="10" type="primary">glmS</name>
    <name evidence="13" type="ORF">SAMN05216526_0990</name>
</gene>
<evidence type="ECO:0000256" key="9">
    <source>
        <dbReference type="ARBA" id="ARBA00022962"/>
    </source>
</evidence>
<sequence>MCGIIGAIAQRPVEPILIEGLRRLEYRGYDSAGLAVIDGSELHRQRAVGKVEQLAQRLAEAPLAGHLGIAHTRWATHGKPSEANAHPHLSEDRVAVVHNGIIENYAELREQLTQKGYHFASDTDTEVIAHQIMEEMRQGLQLLDAVRSATAKFKGAYALGVISPTCPDRLIAVRQGSPLVIGLGISEHFIASDIQALLPVTQRFIYLENGDLAEVCGDTLRILDAQGSPVDRPVHQSGLSAGSADRGQFRHFMLKEIHEQPQAVAETLEGRLGTDAVLDGILGPGSEELLARVRSVQILACGTSYHAGLVASLWIEGLLGLPCRVEVASEFRYRRHAVMPDCLLVTISQSGETADTLAALRRAKTEGYLGSVSVCNVPESSLVRESDLVLMTHAGPEIGVASTKAFTTQLVALLLFTLSLGRHQGLDATLAASLVDHLRALPKMLERALELDAPIEQLSTLLADKHNALFLGRGGHYPIALEGALKLKEISYIHAEAYPAGELKHGPLALVDADMPVIVVAPNNRLLEKLKSNLQEVRARGGELLVFTDDPEALGADAHTHVLSVPSIDDWLSPIIHTIPLQLLAYHTAVLKGTDVDQPRNLAKSVTVE</sequence>
<dbReference type="GO" id="GO:0006002">
    <property type="term" value="P:fructose 6-phosphate metabolic process"/>
    <property type="evidence" value="ECO:0007669"/>
    <property type="project" value="TreeGrafter"/>
</dbReference>
<dbReference type="CDD" id="cd05008">
    <property type="entry name" value="SIS_GlmS_GlmD_1"/>
    <property type="match status" value="1"/>
</dbReference>
<feature type="domain" description="SIS" evidence="12">
    <location>
        <begin position="458"/>
        <end position="599"/>
    </location>
</feature>
<dbReference type="SUPFAM" id="SSF53697">
    <property type="entry name" value="SIS domain"/>
    <property type="match status" value="1"/>
</dbReference>
<evidence type="ECO:0000313" key="13">
    <source>
        <dbReference type="EMBL" id="SIT69031.1"/>
    </source>
</evidence>
<dbReference type="InterPro" id="IPR047084">
    <property type="entry name" value="GFAT_N"/>
</dbReference>
<evidence type="ECO:0000256" key="2">
    <source>
        <dbReference type="ARBA" id="ARBA00004496"/>
    </source>
</evidence>
<keyword evidence="6 10" id="KW-0032">Aminotransferase</keyword>
<dbReference type="GO" id="GO:0005829">
    <property type="term" value="C:cytosol"/>
    <property type="evidence" value="ECO:0007669"/>
    <property type="project" value="TreeGrafter"/>
</dbReference>
<dbReference type="FunFam" id="3.40.50.10490:FF:000002">
    <property type="entry name" value="Glutamine--fructose-6-phosphate aminotransferase [isomerizing]"/>
    <property type="match status" value="1"/>
</dbReference>
<dbReference type="InterPro" id="IPR005855">
    <property type="entry name" value="GFAT"/>
</dbReference>
<dbReference type="InterPro" id="IPR017932">
    <property type="entry name" value="GATase_2_dom"/>
</dbReference>
<organism evidence="13 14">
    <name type="scientific">Ectothiorhodosinus mongolicus</name>
    <dbReference type="NCBI Taxonomy" id="233100"/>
    <lineage>
        <taxon>Bacteria</taxon>
        <taxon>Pseudomonadati</taxon>
        <taxon>Pseudomonadota</taxon>
        <taxon>Gammaproteobacteria</taxon>
        <taxon>Chromatiales</taxon>
        <taxon>Ectothiorhodospiraceae</taxon>
        <taxon>Ectothiorhodosinus</taxon>
    </lineage>
</organism>
<evidence type="ECO:0000256" key="5">
    <source>
        <dbReference type="ARBA" id="ARBA00022490"/>
    </source>
</evidence>
<evidence type="ECO:0000256" key="4">
    <source>
        <dbReference type="ARBA" id="ARBA00016090"/>
    </source>
</evidence>
<keyword evidence="14" id="KW-1185">Reference proteome</keyword>